<dbReference type="CDD" id="cd11386">
    <property type="entry name" value="MCP_signal"/>
    <property type="match status" value="1"/>
</dbReference>
<dbReference type="SMART" id="SM00283">
    <property type="entry name" value="MA"/>
    <property type="match status" value="1"/>
</dbReference>
<protein>
    <submittedName>
        <fullName evidence="11">Methyl-accepting chemotaxis protein</fullName>
    </submittedName>
</protein>
<dbReference type="PANTHER" id="PTHR32089:SF112">
    <property type="entry name" value="LYSOZYME-LIKE PROTEIN-RELATED"/>
    <property type="match status" value="1"/>
</dbReference>
<name>A0A8I1W3H6_PLESH</name>
<dbReference type="SUPFAM" id="SSF55785">
    <property type="entry name" value="PYP-like sensor domain (PAS domain)"/>
    <property type="match status" value="1"/>
</dbReference>
<dbReference type="GO" id="GO:0007165">
    <property type="term" value="P:signal transduction"/>
    <property type="evidence" value="ECO:0007669"/>
    <property type="project" value="UniProtKB-KW"/>
</dbReference>
<evidence type="ECO:0000259" key="10">
    <source>
        <dbReference type="PROSITE" id="PS50192"/>
    </source>
</evidence>
<keyword evidence="7" id="KW-0472">Membrane</keyword>
<evidence type="ECO:0000256" key="3">
    <source>
        <dbReference type="ARBA" id="ARBA00022519"/>
    </source>
</evidence>
<dbReference type="EMBL" id="JAFNAA010000003">
    <property type="protein sequence ID" value="MBO1107249.1"/>
    <property type="molecule type" value="Genomic_DNA"/>
</dbReference>
<dbReference type="FunFam" id="1.10.287.950:FF:000001">
    <property type="entry name" value="Methyl-accepting chemotaxis sensory transducer"/>
    <property type="match status" value="1"/>
</dbReference>
<dbReference type="NCBIfam" id="TIGR00229">
    <property type="entry name" value="sensory_box"/>
    <property type="match status" value="1"/>
</dbReference>
<dbReference type="PROSITE" id="PS50192">
    <property type="entry name" value="T_SNARE"/>
    <property type="match status" value="1"/>
</dbReference>
<dbReference type="InterPro" id="IPR000727">
    <property type="entry name" value="T_SNARE_dom"/>
</dbReference>
<evidence type="ECO:0000256" key="1">
    <source>
        <dbReference type="ARBA" id="ARBA00004429"/>
    </source>
</evidence>
<evidence type="ECO:0000256" key="7">
    <source>
        <dbReference type="SAM" id="Phobius"/>
    </source>
</evidence>
<dbReference type="Pfam" id="PF08447">
    <property type="entry name" value="PAS_3"/>
    <property type="match status" value="1"/>
</dbReference>
<dbReference type="AlphaFoldDB" id="A0A8I1W3H6"/>
<dbReference type="Pfam" id="PF00015">
    <property type="entry name" value="MCPsignal"/>
    <property type="match status" value="1"/>
</dbReference>
<keyword evidence="7" id="KW-0812">Transmembrane</keyword>
<dbReference type="RefSeq" id="WP_207541617.1">
    <property type="nucleotide sequence ID" value="NZ_JAFNAA010000003.1"/>
</dbReference>
<keyword evidence="7" id="KW-1133">Transmembrane helix</keyword>
<comment type="caution">
    <text evidence="11">The sequence shown here is derived from an EMBL/GenBank/DDBJ whole genome shotgun (WGS) entry which is preliminary data.</text>
</comment>
<feature type="domain" description="T-SNARE coiled-coil homology" evidence="10">
    <location>
        <begin position="437"/>
        <end position="486"/>
    </location>
</feature>
<comment type="similarity">
    <text evidence="5">Belongs to the methyl-accepting chemotaxis (MCP) protein family.</text>
</comment>
<reference evidence="11" key="1">
    <citation type="submission" date="2021-03" db="EMBL/GenBank/DDBJ databases">
        <title>Plesiomonas shigelloides zfcc0051, isolated from zebrafish feces.</title>
        <authorList>
            <person name="Vanderhoek Z."/>
            <person name="Gaulke C."/>
        </authorList>
    </citation>
    <scope>NUCLEOTIDE SEQUENCE</scope>
    <source>
        <strain evidence="11">Zfcc0051</strain>
    </source>
</reference>
<dbReference type="Proteomes" id="UP000664658">
    <property type="component" value="Unassembled WGS sequence"/>
</dbReference>
<dbReference type="Gene3D" id="3.30.450.20">
    <property type="entry name" value="PAS domain"/>
    <property type="match status" value="1"/>
</dbReference>
<dbReference type="Gene3D" id="1.10.287.950">
    <property type="entry name" value="Methyl-accepting chemotaxis protein"/>
    <property type="match status" value="1"/>
</dbReference>
<evidence type="ECO:0000313" key="11">
    <source>
        <dbReference type="EMBL" id="MBO1107249.1"/>
    </source>
</evidence>
<dbReference type="InterPro" id="IPR035965">
    <property type="entry name" value="PAS-like_dom_sf"/>
</dbReference>
<dbReference type="GO" id="GO:0005886">
    <property type="term" value="C:plasma membrane"/>
    <property type="evidence" value="ECO:0007669"/>
    <property type="project" value="UniProtKB-SubCell"/>
</dbReference>
<feature type="transmembrane region" description="Helical" evidence="7">
    <location>
        <begin position="148"/>
        <end position="170"/>
    </location>
</feature>
<feature type="domain" description="PAS" evidence="9">
    <location>
        <begin position="30"/>
        <end position="63"/>
    </location>
</feature>
<evidence type="ECO:0000256" key="6">
    <source>
        <dbReference type="PROSITE-ProRule" id="PRU00284"/>
    </source>
</evidence>
<evidence type="ECO:0000259" key="9">
    <source>
        <dbReference type="PROSITE" id="PS50112"/>
    </source>
</evidence>
<comment type="subcellular location">
    <subcellularLocation>
        <location evidence="1">Cell inner membrane</location>
        <topology evidence="1">Multi-pass membrane protein</topology>
    </subcellularLocation>
</comment>
<gene>
    <name evidence="11" type="ORF">J2R62_03280</name>
</gene>
<evidence type="ECO:0000256" key="2">
    <source>
        <dbReference type="ARBA" id="ARBA00022500"/>
    </source>
</evidence>
<evidence type="ECO:0000256" key="4">
    <source>
        <dbReference type="ARBA" id="ARBA00023224"/>
    </source>
</evidence>
<evidence type="ECO:0000256" key="5">
    <source>
        <dbReference type="ARBA" id="ARBA00029447"/>
    </source>
</evidence>
<dbReference type="SUPFAM" id="SSF58104">
    <property type="entry name" value="Methyl-accepting chemotaxis protein (MCP) signaling domain"/>
    <property type="match status" value="1"/>
</dbReference>
<dbReference type="InterPro" id="IPR004090">
    <property type="entry name" value="Chemotax_Me-accpt_rcpt"/>
</dbReference>
<dbReference type="CDD" id="cd00130">
    <property type="entry name" value="PAS"/>
    <property type="match status" value="1"/>
</dbReference>
<dbReference type="PROSITE" id="PS50111">
    <property type="entry name" value="CHEMOTAXIS_TRANSDUC_2"/>
    <property type="match status" value="1"/>
</dbReference>
<evidence type="ECO:0000313" key="12">
    <source>
        <dbReference type="Proteomes" id="UP000664658"/>
    </source>
</evidence>
<dbReference type="InterPro" id="IPR004089">
    <property type="entry name" value="MCPsignal_dom"/>
</dbReference>
<organism evidence="11 12">
    <name type="scientific">Plesiomonas shigelloides</name>
    <name type="common">Aeromonas shigelloides</name>
    <dbReference type="NCBI Taxonomy" id="703"/>
    <lineage>
        <taxon>Bacteria</taxon>
        <taxon>Pseudomonadati</taxon>
        <taxon>Pseudomonadota</taxon>
        <taxon>Gammaproteobacteria</taxon>
        <taxon>Enterobacterales</taxon>
        <taxon>Enterobacteriaceae</taxon>
        <taxon>Plesiomonas</taxon>
    </lineage>
</organism>
<proteinExistence type="inferred from homology"/>
<dbReference type="GO" id="GO:0004888">
    <property type="term" value="F:transmembrane signaling receptor activity"/>
    <property type="evidence" value="ECO:0007669"/>
    <property type="project" value="InterPro"/>
</dbReference>
<dbReference type="InterPro" id="IPR000014">
    <property type="entry name" value="PAS"/>
</dbReference>
<accession>A0A8I1W3H6</accession>
<sequence length="524" mass="57284">MTIPQGFSAGAATEVDYDARLNLISTTTPDSRITYANQNFCQVAGYQPEELEGQPHNIVRHPDMPKPAFAQLWQYIRAGKSWMGLVKNRCQDGGFYWVSAFVTPILNARGEVIEYQSVRSKPDRESVARAEALYADLRRNKTPRLRRLALMAGLPVLTLGSVLLQGIALWQQGLSLTGGLGLLGCGLAGAVSMYLVGRLRTLQQLAQKTYDNPLMEKVYTGRFDDFSVIELALKMRQAELRAIVGRATETSGRILTAAEQELQNSQQIESNLRQQMLATEHVSVAMDQMSSSIHEVAESAALASSITTQAQQISREGQQSVETTINSVHALHEELDNSKQVIHDLSQSSTQIEGILDVIGAIADQTNLLALNAAIEAARAGEAGRGFAVVADEVRSLAQKTQSSTGEIQQMITRLQAIAAQAVEAVERGTSLSEQCNQQAAETGHRLVQINEVLNQVTDSSRQIADAVEEQAKMNDQISHNIENINQLTVATAGSSDQSVDSTRQLVAQLEAMRRLMLQFERAI</sequence>
<evidence type="ECO:0000259" key="8">
    <source>
        <dbReference type="PROSITE" id="PS50111"/>
    </source>
</evidence>
<dbReference type="PROSITE" id="PS50112">
    <property type="entry name" value="PAS"/>
    <property type="match status" value="1"/>
</dbReference>
<keyword evidence="3" id="KW-1003">Cell membrane</keyword>
<dbReference type="PRINTS" id="PR00260">
    <property type="entry name" value="CHEMTRNSDUCR"/>
</dbReference>
<dbReference type="GO" id="GO:0006935">
    <property type="term" value="P:chemotaxis"/>
    <property type="evidence" value="ECO:0007669"/>
    <property type="project" value="UniProtKB-KW"/>
</dbReference>
<dbReference type="InterPro" id="IPR013655">
    <property type="entry name" value="PAS_fold_3"/>
</dbReference>
<feature type="transmembrane region" description="Helical" evidence="7">
    <location>
        <begin position="176"/>
        <end position="196"/>
    </location>
</feature>
<keyword evidence="4 6" id="KW-0807">Transducer</keyword>
<dbReference type="PANTHER" id="PTHR32089">
    <property type="entry name" value="METHYL-ACCEPTING CHEMOTAXIS PROTEIN MCPB"/>
    <property type="match status" value="1"/>
</dbReference>
<feature type="domain" description="Methyl-accepting transducer" evidence="8">
    <location>
        <begin position="250"/>
        <end position="486"/>
    </location>
</feature>
<keyword evidence="3" id="KW-0997">Cell inner membrane</keyword>
<keyword evidence="2" id="KW-0145">Chemotaxis</keyword>